<dbReference type="Proteomes" id="UP000285301">
    <property type="component" value="Unassembled WGS sequence"/>
</dbReference>
<evidence type="ECO:0000313" key="5">
    <source>
        <dbReference type="Proteomes" id="UP000285301"/>
    </source>
</evidence>
<accession>A0A3S3PDB7</accession>
<evidence type="ECO:0000259" key="1">
    <source>
        <dbReference type="Pfam" id="PF23069"/>
    </source>
</evidence>
<dbReference type="InterPro" id="IPR055472">
    <property type="entry name" value="DUF7044"/>
</dbReference>
<sequence>MKISGSNISEKGTCIESHMDKFLIENRQEGCTRCMVISEKHTNVLQYKETYCSQQNKNRNKSLNYVCAEINGDAPLFSLFKLNTDPVKCPFEGPYKFTYNNGYGECRDPVSTIESCTDDAHMVFNFKACADVKGSESRVEKLECFANWRDGHVWYLVGKLYHSSAKTDEDRFRCFVFERPNDTSLAIAQSGFATCDGLLSVAEGSRTMKVTKSSSPPPPCQFPSWLTSHHHWKTLDGQHVYDFTGNSTFRVFNFSYDGKLLRSVSCVRREVKTEAFSELIVHSTFGCKSGLVCMRIYKRSNHTVEIQLGEIEQQESDACTHLKASSNYLTLTTLIPEIKDCPIDGIYAVNVPDGKAILEAILKGPTSAKIISVCSEQSYLYSRCDKKDRMQLRSGCNPDTSRNFNCHGGWEENGTSYLIVSSIEDELQCCLIYTEKDNRVLSMTLSSTNCKRHHSKESSNHIRLGKHRKLPLR</sequence>
<dbReference type="STRING" id="1965070.A0A3S3PDB7"/>
<dbReference type="PANTHER" id="PTHR22255">
    <property type="entry name" value="LP06548P"/>
    <property type="match status" value="1"/>
</dbReference>
<dbReference type="InterPro" id="IPR055471">
    <property type="entry name" value="DUF7043"/>
</dbReference>
<dbReference type="PANTHER" id="PTHR22255:SF9">
    <property type="entry name" value="LP06548P"/>
    <property type="match status" value="1"/>
</dbReference>
<evidence type="ECO:0000313" key="4">
    <source>
        <dbReference type="EMBL" id="RWS17151.1"/>
    </source>
</evidence>
<organism evidence="4 5">
    <name type="scientific">Dinothrombium tinctorium</name>
    <dbReference type="NCBI Taxonomy" id="1965070"/>
    <lineage>
        <taxon>Eukaryota</taxon>
        <taxon>Metazoa</taxon>
        <taxon>Ecdysozoa</taxon>
        <taxon>Arthropoda</taxon>
        <taxon>Chelicerata</taxon>
        <taxon>Arachnida</taxon>
        <taxon>Acari</taxon>
        <taxon>Acariformes</taxon>
        <taxon>Trombidiformes</taxon>
        <taxon>Prostigmata</taxon>
        <taxon>Anystina</taxon>
        <taxon>Parasitengona</taxon>
        <taxon>Trombidioidea</taxon>
        <taxon>Trombidiidae</taxon>
        <taxon>Dinothrombium</taxon>
    </lineage>
</organism>
<evidence type="ECO:0000259" key="2">
    <source>
        <dbReference type="Pfam" id="PF23070"/>
    </source>
</evidence>
<feature type="domain" description="DUF7043" evidence="2">
    <location>
        <begin position="218"/>
        <end position="326"/>
    </location>
</feature>
<feature type="domain" description="DUF7042" evidence="1">
    <location>
        <begin position="340"/>
        <end position="464"/>
    </location>
</feature>
<gene>
    <name evidence="4" type="ORF">B4U79_12398</name>
</gene>
<feature type="non-terminal residue" evidence="4">
    <location>
        <position position="473"/>
    </location>
</feature>
<dbReference type="Pfam" id="PF23070">
    <property type="entry name" value="DUF7043"/>
    <property type="match status" value="1"/>
</dbReference>
<dbReference type="AlphaFoldDB" id="A0A3S3PDB7"/>
<proteinExistence type="predicted"/>
<dbReference type="GO" id="GO:0061909">
    <property type="term" value="P:autophagosome-lysosome fusion"/>
    <property type="evidence" value="ECO:0007669"/>
    <property type="project" value="TreeGrafter"/>
</dbReference>
<dbReference type="Pfam" id="PF23069">
    <property type="entry name" value="DUF7042"/>
    <property type="match status" value="2"/>
</dbReference>
<evidence type="ECO:0000259" key="3">
    <source>
        <dbReference type="Pfam" id="PF23071"/>
    </source>
</evidence>
<dbReference type="Pfam" id="PF23071">
    <property type="entry name" value="DUF7044"/>
    <property type="match status" value="1"/>
</dbReference>
<dbReference type="InterPro" id="IPR055470">
    <property type="entry name" value="DUF7042"/>
</dbReference>
<keyword evidence="5" id="KW-1185">Reference proteome</keyword>
<dbReference type="EMBL" id="NCKU01000114">
    <property type="protein sequence ID" value="RWS17151.1"/>
    <property type="molecule type" value="Genomic_DNA"/>
</dbReference>
<feature type="domain" description="DUF7042" evidence="1">
    <location>
        <begin position="86"/>
        <end position="211"/>
    </location>
</feature>
<dbReference type="OrthoDB" id="9979716at2759"/>
<protein>
    <submittedName>
        <fullName evidence="4">Uncharacterized protein</fullName>
    </submittedName>
</protein>
<feature type="domain" description="DUF7044" evidence="3">
    <location>
        <begin position="2"/>
        <end position="67"/>
    </location>
</feature>
<name>A0A3S3PDB7_9ACAR</name>
<reference evidence="4 5" key="1">
    <citation type="journal article" date="2018" name="Gigascience">
        <title>Genomes of trombidid mites reveal novel predicted allergens and laterally-transferred genes associated with secondary metabolism.</title>
        <authorList>
            <person name="Dong X."/>
            <person name="Chaisiri K."/>
            <person name="Xia D."/>
            <person name="Armstrong S.D."/>
            <person name="Fang Y."/>
            <person name="Donnelly M.J."/>
            <person name="Kadowaki T."/>
            <person name="McGarry J.W."/>
            <person name="Darby A.C."/>
            <person name="Makepeace B.L."/>
        </authorList>
    </citation>
    <scope>NUCLEOTIDE SEQUENCE [LARGE SCALE GENOMIC DNA]</scope>
    <source>
        <strain evidence="4">UoL-WK</strain>
    </source>
</reference>
<comment type="caution">
    <text evidence="4">The sequence shown here is derived from an EMBL/GenBank/DDBJ whole genome shotgun (WGS) entry which is preliminary data.</text>
</comment>